<protein>
    <submittedName>
        <fullName evidence="2">Uncharacterized protein</fullName>
    </submittedName>
</protein>
<comment type="caution">
    <text evidence="2">The sequence shown here is derived from an EMBL/GenBank/DDBJ whole genome shotgun (WGS) entry which is preliminary data.</text>
</comment>
<keyword evidence="3" id="KW-1185">Reference proteome</keyword>
<dbReference type="AlphaFoldDB" id="A0AAD9AWG0"/>
<reference evidence="2" key="1">
    <citation type="submission" date="2023-01" db="EMBL/GenBank/DDBJ databases">
        <title>Colletotrichum chrysophilum M932 genome sequence.</title>
        <authorList>
            <person name="Baroncelli R."/>
        </authorList>
    </citation>
    <scope>NUCLEOTIDE SEQUENCE</scope>
    <source>
        <strain evidence="2">M932</strain>
    </source>
</reference>
<name>A0AAD9AWG0_9PEZI</name>
<organism evidence="2 3">
    <name type="scientific">Colletotrichum chrysophilum</name>
    <dbReference type="NCBI Taxonomy" id="1836956"/>
    <lineage>
        <taxon>Eukaryota</taxon>
        <taxon>Fungi</taxon>
        <taxon>Dikarya</taxon>
        <taxon>Ascomycota</taxon>
        <taxon>Pezizomycotina</taxon>
        <taxon>Sordariomycetes</taxon>
        <taxon>Hypocreomycetidae</taxon>
        <taxon>Glomerellales</taxon>
        <taxon>Glomerellaceae</taxon>
        <taxon>Colletotrichum</taxon>
        <taxon>Colletotrichum gloeosporioides species complex</taxon>
    </lineage>
</organism>
<sequence length="218" mass="24135">MLLLLHLLPPTRAPRPIKNDDRLGGLISCVDLGPGQECRLHASLHSASVAAAPTTHSNSWWSRRRAMNRTSPAVAHAVLSGLSSRDPHGCFRPVAGPRQRPSSPLPLSNLLPVALVSFDSKHNKPFLEKCKTALLLYFSGLRTTRRDIERMPVADRSRRFARSQPTLPLPSCKPTELAGQSRLDRTENLTRGAQPRRSVRCQQHCLQGQAFLPPYPPV</sequence>
<accession>A0AAD9AWG0</accession>
<dbReference type="EMBL" id="JAQOWY010000033">
    <property type="protein sequence ID" value="KAK1854634.1"/>
    <property type="molecule type" value="Genomic_DNA"/>
</dbReference>
<evidence type="ECO:0000313" key="3">
    <source>
        <dbReference type="Proteomes" id="UP001243330"/>
    </source>
</evidence>
<dbReference type="Proteomes" id="UP001243330">
    <property type="component" value="Unassembled WGS sequence"/>
</dbReference>
<proteinExistence type="predicted"/>
<evidence type="ECO:0000313" key="2">
    <source>
        <dbReference type="EMBL" id="KAK1854634.1"/>
    </source>
</evidence>
<gene>
    <name evidence="2" type="ORF">CCHR01_02675</name>
</gene>
<evidence type="ECO:0000256" key="1">
    <source>
        <dbReference type="SAM" id="MobiDB-lite"/>
    </source>
</evidence>
<feature type="region of interest" description="Disordered" evidence="1">
    <location>
        <begin position="157"/>
        <end position="195"/>
    </location>
</feature>